<dbReference type="EMBL" id="CAKKNE010000003">
    <property type="protein sequence ID" value="CAH0372130.1"/>
    <property type="molecule type" value="Genomic_DNA"/>
</dbReference>
<evidence type="ECO:0000256" key="1">
    <source>
        <dbReference type="SAM" id="MobiDB-lite"/>
    </source>
</evidence>
<gene>
    <name evidence="2" type="ORF">PECAL_3P21070</name>
</gene>
<evidence type="ECO:0000313" key="3">
    <source>
        <dbReference type="Proteomes" id="UP000789595"/>
    </source>
</evidence>
<dbReference type="AlphaFoldDB" id="A0A8J2WZB3"/>
<organism evidence="2 3">
    <name type="scientific">Pelagomonas calceolata</name>
    <dbReference type="NCBI Taxonomy" id="35677"/>
    <lineage>
        <taxon>Eukaryota</taxon>
        <taxon>Sar</taxon>
        <taxon>Stramenopiles</taxon>
        <taxon>Ochrophyta</taxon>
        <taxon>Pelagophyceae</taxon>
        <taxon>Pelagomonadales</taxon>
        <taxon>Pelagomonadaceae</taxon>
        <taxon>Pelagomonas</taxon>
    </lineage>
</organism>
<proteinExistence type="predicted"/>
<protein>
    <submittedName>
        <fullName evidence="2">Uncharacterized protein</fullName>
    </submittedName>
</protein>
<sequence>MAPAASADETKMYHRMADWYNRPECDALRAAWGPYPATPGVLQAWPGFVAVTNAFLDSDAADDRPAVAAAAEPVAAEAVESEPVDVRPAEPAASTQPVVVSEVMEREAPAEGGAGEGVGSVEFLGRWHEKKDDRAMPVKLKYGLNIEWNDFTGARVAFGRLVEELVQKNAPSGILVIGREREGARLSWSASADDVSYQRHGLVGLEYIKHENIRFAGFEGVVDFHKGDFGAQDQMAVYRVTLPRGGLDRSKWAGRPPPLAPEDLHTGPPDDGLLSTGEISGEYSAPCEDGRCCRSKTVIPFGPDAIETFDSWVCCVPPSCIGPRANGKVLTRKPGTNDFDWMTFSADGTAGGGFKKRPHSQKRPFRKVETRDLAGTWCGCCCSPCIPLWPLSCFYWTRKKALDEDRYAESGLRCGLCPWWSICSETYTRTYHDGGGGRSYPTNGFGLEDEITCIEGGCCPIASTYYRNSGYAAGGPFFAKKVG</sequence>
<name>A0A8J2WZB3_9STRA</name>
<feature type="region of interest" description="Disordered" evidence="1">
    <location>
        <begin position="249"/>
        <end position="269"/>
    </location>
</feature>
<keyword evidence="3" id="KW-1185">Reference proteome</keyword>
<dbReference type="Proteomes" id="UP000789595">
    <property type="component" value="Unassembled WGS sequence"/>
</dbReference>
<evidence type="ECO:0000313" key="2">
    <source>
        <dbReference type="EMBL" id="CAH0372130.1"/>
    </source>
</evidence>
<accession>A0A8J2WZB3</accession>
<reference evidence="2" key="1">
    <citation type="submission" date="2021-11" db="EMBL/GenBank/DDBJ databases">
        <authorList>
            <consortium name="Genoscope - CEA"/>
            <person name="William W."/>
        </authorList>
    </citation>
    <scope>NUCLEOTIDE SEQUENCE</scope>
</reference>
<comment type="caution">
    <text evidence="2">The sequence shown here is derived from an EMBL/GenBank/DDBJ whole genome shotgun (WGS) entry which is preliminary data.</text>
</comment>